<evidence type="ECO:0000256" key="3">
    <source>
        <dbReference type="ARBA" id="ARBA00022723"/>
    </source>
</evidence>
<dbReference type="PROSITE" id="PS00211">
    <property type="entry name" value="ABC_TRANSPORTER_1"/>
    <property type="match status" value="2"/>
</dbReference>
<organism evidence="18 19">
    <name type="scientific">Elizabethkingia argenteiflava</name>
    <dbReference type="NCBI Taxonomy" id="2681556"/>
    <lineage>
        <taxon>Bacteria</taxon>
        <taxon>Pseudomonadati</taxon>
        <taxon>Bacteroidota</taxon>
        <taxon>Flavobacteriia</taxon>
        <taxon>Flavobacteriales</taxon>
        <taxon>Weeksellaceae</taxon>
        <taxon>Elizabethkingia</taxon>
    </lineage>
</organism>
<dbReference type="NCBIfam" id="NF001503">
    <property type="entry name" value="PRK00349.1"/>
    <property type="match status" value="1"/>
</dbReference>
<dbReference type="FunFam" id="1.20.1580.10:FF:000002">
    <property type="entry name" value="UvrABC system protein A"/>
    <property type="match status" value="1"/>
</dbReference>
<dbReference type="PROSITE" id="PS50893">
    <property type="entry name" value="ABC_TRANSPORTER_2"/>
    <property type="match status" value="1"/>
</dbReference>
<dbReference type="InterPro" id="IPR041102">
    <property type="entry name" value="UvrA_inter"/>
</dbReference>
<gene>
    <name evidence="18" type="primary">uvrA</name>
    <name evidence="18" type="ORF">GNY06_06275</name>
</gene>
<feature type="domain" description="ABC transporter" evidence="17">
    <location>
        <begin position="599"/>
        <end position="938"/>
    </location>
</feature>
<keyword evidence="10" id="KW-0067">ATP-binding</keyword>
<dbReference type="InterPro" id="IPR004602">
    <property type="entry name" value="UvrA"/>
</dbReference>
<dbReference type="InterPro" id="IPR017871">
    <property type="entry name" value="ABC_transporter-like_CS"/>
</dbReference>
<dbReference type="RefSeq" id="WP_166519283.1">
    <property type="nucleotide sequence ID" value="NZ_JAAABJ010000492.1"/>
</dbReference>
<evidence type="ECO:0000256" key="4">
    <source>
        <dbReference type="ARBA" id="ARBA00022737"/>
    </source>
</evidence>
<keyword evidence="9" id="KW-0862">Zinc</keyword>
<dbReference type="GO" id="GO:0005737">
    <property type="term" value="C:cytoplasm"/>
    <property type="evidence" value="ECO:0007669"/>
    <property type="project" value="UniProtKB-SubCell"/>
</dbReference>
<comment type="caution">
    <text evidence="18">The sequence shown here is derived from an EMBL/GenBank/DDBJ whole genome shotgun (WGS) entry which is preliminary data.</text>
</comment>
<proteinExistence type="inferred from homology"/>
<keyword evidence="11" id="KW-0267">Excision nuclease</keyword>
<dbReference type="GO" id="GO:0004518">
    <property type="term" value="F:nuclease activity"/>
    <property type="evidence" value="ECO:0007669"/>
    <property type="project" value="UniProtKB-KW"/>
</dbReference>
<dbReference type="InterPro" id="IPR041552">
    <property type="entry name" value="UvrA_DNA-bd"/>
</dbReference>
<evidence type="ECO:0000259" key="17">
    <source>
        <dbReference type="PROSITE" id="PS50893"/>
    </source>
</evidence>
<dbReference type="GO" id="GO:0008270">
    <property type="term" value="F:zinc ion binding"/>
    <property type="evidence" value="ECO:0007669"/>
    <property type="project" value="UniProtKB-KW"/>
</dbReference>
<evidence type="ECO:0000256" key="2">
    <source>
        <dbReference type="ARBA" id="ARBA00022490"/>
    </source>
</evidence>
<evidence type="ECO:0000256" key="12">
    <source>
        <dbReference type="ARBA" id="ARBA00023125"/>
    </source>
</evidence>
<keyword evidence="18" id="KW-0378">Hydrolase</keyword>
<dbReference type="AlphaFoldDB" id="A0A845PY37"/>
<dbReference type="PANTHER" id="PTHR43152">
    <property type="entry name" value="UVRABC SYSTEM PROTEIN A"/>
    <property type="match status" value="1"/>
</dbReference>
<dbReference type="EMBL" id="JAAABJ010000492">
    <property type="protein sequence ID" value="NAW50990.1"/>
    <property type="molecule type" value="Genomic_DNA"/>
</dbReference>
<evidence type="ECO:0000256" key="15">
    <source>
        <dbReference type="ARBA" id="ARBA00039316"/>
    </source>
</evidence>
<evidence type="ECO:0000256" key="9">
    <source>
        <dbReference type="ARBA" id="ARBA00022833"/>
    </source>
</evidence>
<evidence type="ECO:0000256" key="11">
    <source>
        <dbReference type="ARBA" id="ARBA00022881"/>
    </source>
</evidence>
<name>A0A845PY37_9FLAO</name>
<dbReference type="Gene3D" id="1.20.1580.10">
    <property type="entry name" value="ABC transporter ATPase like domain"/>
    <property type="match status" value="2"/>
</dbReference>
<keyword evidence="3" id="KW-0479">Metal-binding</keyword>
<dbReference type="Pfam" id="PF17760">
    <property type="entry name" value="UvrA_inter"/>
    <property type="match status" value="1"/>
</dbReference>
<dbReference type="GO" id="GO:0006289">
    <property type="term" value="P:nucleotide-excision repair"/>
    <property type="evidence" value="ECO:0007669"/>
    <property type="project" value="InterPro"/>
</dbReference>
<protein>
    <recommendedName>
        <fullName evidence="15">UvrABC system protein A</fullName>
    </recommendedName>
    <alternativeName>
        <fullName evidence="16">Excinuclease ABC subunit A</fullName>
    </alternativeName>
</protein>
<evidence type="ECO:0000256" key="10">
    <source>
        <dbReference type="ARBA" id="ARBA00022840"/>
    </source>
</evidence>
<keyword evidence="5" id="KW-0547">Nucleotide-binding</keyword>
<evidence type="ECO:0000256" key="6">
    <source>
        <dbReference type="ARBA" id="ARBA00022763"/>
    </source>
</evidence>
<dbReference type="GO" id="GO:0009380">
    <property type="term" value="C:excinuclease repair complex"/>
    <property type="evidence" value="ECO:0007669"/>
    <property type="project" value="InterPro"/>
</dbReference>
<keyword evidence="2" id="KW-0963">Cytoplasm</keyword>
<comment type="subcellular location">
    <subcellularLocation>
        <location evidence="1">Cytoplasm</location>
    </subcellularLocation>
</comment>
<evidence type="ECO:0000313" key="18">
    <source>
        <dbReference type="EMBL" id="NAW50990.1"/>
    </source>
</evidence>
<evidence type="ECO:0000256" key="5">
    <source>
        <dbReference type="ARBA" id="ARBA00022741"/>
    </source>
</evidence>
<dbReference type="NCBIfam" id="TIGR00630">
    <property type="entry name" value="uvra"/>
    <property type="match status" value="1"/>
</dbReference>
<dbReference type="Gene3D" id="3.40.50.300">
    <property type="entry name" value="P-loop containing nucleotide triphosphate hydrolases"/>
    <property type="match status" value="2"/>
</dbReference>
<dbReference type="Pfam" id="PF17755">
    <property type="entry name" value="UvrA_DNA-bind"/>
    <property type="match status" value="1"/>
</dbReference>
<keyword evidence="7" id="KW-0228">DNA excision</keyword>
<keyword evidence="4" id="KW-0677">Repeat</keyword>
<keyword evidence="6" id="KW-0227">DNA damage</keyword>
<evidence type="ECO:0000256" key="14">
    <source>
        <dbReference type="ARBA" id="ARBA00038000"/>
    </source>
</evidence>
<keyword evidence="19" id="KW-1185">Reference proteome</keyword>
<dbReference type="InterPro" id="IPR003439">
    <property type="entry name" value="ABC_transporter-like_ATP-bd"/>
</dbReference>
<dbReference type="Gene3D" id="3.30.1490.20">
    <property type="entry name" value="ATP-grasp fold, A domain"/>
    <property type="match status" value="1"/>
</dbReference>
<dbReference type="CDD" id="cd03271">
    <property type="entry name" value="ABC_UvrA_II"/>
    <property type="match status" value="1"/>
</dbReference>
<sequence>MKNTDFIEIYGAREHNLKDINVKIPRNELVVITGLSGSGKSSLAFDTIFAEGQRRYIETFSVYARQFLGGLERPDVDKIEGLSPVIAIEQKTTSKNPRSTVGTVTELYDFLRLLYARVSDAYSTNSGERMIGYTEDQILEAIRKTYKDQKILLLSPVVRARKGHYRELFAQYSKKGYLQARVDGKLMDIDPDLKLDRYKTHDIEIVVDRLLIGESVSESRIQKSLSTALKLGEGVVMIQKFGEENFRYYSKNLMDPLSGSSIPLPEPNTFSFNSPKGSCPRCKGLGNIKKINPDFFVENPKLSILQGGLLPLEDLKNNKWLLSQIKAILEFYHLGLSTPFSKIPQEVLNFIYKGKHPEIVKDLSHAGISKKIKINFEGLIPFLEQIIEDKDSYEASIIERHFTTDETCPDCQGARLHTDSLQFKIGGKNIYEVSSLPLSELRKWLEDVKDSFSEKNKIIAHEILKEIQNRLGFLLDVGLDYLSLSRATRTLSGGESQRIRLATQIGSQLVNVLYILDEPSIGLHQRDNERLIHSLKNLRNIGNSVLVVEHDKDMILAADHILDIGPKAGKYGGEVLWQGTPDQLLKANTLTADYITGKRKIETLSERRKGNGHSILLKGARGNNLKNVNLEIPLGKLVVVTGISGSGKSSLISGTLYPILNRHFYRSAQEALPYRSIEGIEHIDKIVDVDQTPIGRTPRSNPATYTGVFTDIRTLFAELLESKIRGYKPGRFSFNVKGGRCETCQGAGLKLIEMNFLPDVYVHCETCHGKRFNRETLEVRYKGKSISDVLEMTINEAVEFFQPLPKIYTKVKTLQEVGLGYISLGQQSTTLSGGEAQRIKLATELAKKQTGNTLYLLDEPTTGLHFEDVKVLLNAIERLIDLGNSFVIIEHNMDIIKSADHIIDMGPEGGKYGGEIIAEGTPEQIVKNKKSMTAKFLKKEL</sequence>
<accession>A0A845PY37</accession>
<dbReference type="InterPro" id="IPR013815">
    <property type="entry name" value="ATP_grasp_subdomain_1"/>
</dbReference>
<dbReference type="PANTHER" id="PTHR43152:SF3">
    <property type="entry name" value="UVRABC SYSTEM PROTEIN A"/>
    <property type="match status" value="1"/>
</dbReference>
<dbReference type="InterPro" id="IPR027417">
    <property type="entry name" value="P-loop_NTPase"/>
</dbReference>
<dbReference type="GO" id="GO:0016887">
    <property type="term" value="F:ATP hydrolysis activity"/>
    <property type="evidence" value="ECO:0007669"/>
    <property type="project" value="InterPro"/>
</dbReference>
<reference evidence="18 19" key="1">
    <citation type="submission" date="2019-11" db="EMBL/GenBank/DDBJ databases">
        <title>Characterization of Elizabethkingia argenteiflava sp. nov., isolated from inner surface of Soybean Pods.</title>
        <authorList>
            <person name="Mo S."/>
        </authorList>
    </citation>
    <scope>NUCLEOTIDE SEQUENCE [LARGE SCALE GENOMIC DNA]</scope>
    <source>
        <strain evidence="18 19">YB22</strain>
    </source>
</reference>
<evidence type="ECO:0000256" key="1">
    <source>
        <dbReference type="ARBA" id="ARBA00004496"/>
    </source>
</evidence>
<keyword evidence="12" id="KW-0238">DNA-binding</keyword>
<dbReference type="SUPFAM" id="SSF52540">
    <property type="entry name" value="P-loop containing nucleoside triphosphate hydrolases"/>
    <property type="match status" value="2"/>
</dbReference>
<keyword evidence="8" id="KW-0863">Zinc-finger</keyword>
<comment type="similarity">
    <text evidence="14">Belongs to the ABC transporter superfamily. UvrA family.</text>
</comment>
<evidence type="ECO:0000313" key="19">
    <source>
        <dbReference type="Proteomes" id="UP000553459"/>
    </source>
</evidence>
<dbReference type="GO" id="GO:0003677">
    <property type="term" value="F:DNA binding"/>
    <property type="evidence" value="ECO:0007669"/>
    <property type="project" value="UniProtKB-KW"/>
</dbReference>
<dbReference type="Proteomes" id="UP000553459">
    <property type="component" value="Unassembled WGS sequence"/>
</dbReference>
<dbReference type="GO" id="GO:0005524">
    <property type="term" value="F:ATP binding"/>
    <property type="evidence" value="ECO:0007669"/>
    <property type="project" value="UniProtKB-KW"/>
</dbReference>
<evidence type="ECO:0000256" key="8">
    <source>
        <dbReference type="ARBA" id="ARBA00022771"/>
    </source>
</evidence>
<dbReference type="Gene3D" id="1.10.8.280">
    <property type="entry name" value="ABC transporter ATPase domain-like"/>
    <property type="match status" value="1"/>
</dbReference>
<evidence type="ECO:0000256" key="16">
    <source>
        <dbReference type="ARBA" id="ARBA00042156"/>
    </source>
</evidence>
<evidence type="ECO:0000256" key="13">
    <source>
        <dbReference type="ARBA" id="ARBA00023204"/>
    </source>
</evidence>
<evidence type="ECO:0000256" key="7">
    <source>
        <dbReference type="ARBA" id="ARBA00022769"/>
    </source>
</evidence>
<keyword evidence="13" id="KW-0234">DNA repair</keyword>